<evidence type="ECO:0000313" key="1">
    <source>
        <dbReference type="EMBL" id="OGE30752.1"/>
    </source>
</evidence>
<evidence type="ECO:0000313" key="2">
    <source>
        <dbReference type="Proteomes" id="UP000176902"/>
    </source>
</evidence>
<dbReference type="Proteomes" id="UP000176902">
    <property type="component" value="Unassembled WGS sequence"/>
</dbReference>
<proteinExistence type="predicted"/>
<name>A0A1F5JQ39_9BACT</name>
<dbReference type="AlphaFoldDB" id="A0A1F5JQ39"/>
<protein>
    <recommendedName>
        <fullName evidence="3">Bacterial Ig-like domain-containing protein</fullName>
    </recommendedName>
</protein>
<accession>A0A1F5JQ39</accession>
<organism evidence="1 2">
    <name type="scientific">Candidatus Daviesbacteria bacterium RIFCSPHIGHO2_02_FULL_36_13</name>
    <dbReference type="NCBI Taxonomy" id="1797768"/>
    <lineage>
        <taxon>Bacteria</taxon>
        <taxon>Candidatus Daviesiibacteriota</taxon>
    </lineage>
</organism>
<reference evidence="1 2" key="1">
    <citation type="journal article" date="2016" name="Nat. Commun.">
        <title>Thousands of microbial genomes shed light on interconnected biogeochemical processes in an aquifer system.</title>
        <authorList>
            <person name="Anantharaman K."/>
            <person name="Brown C.T."/>
            <person name="Hug L.A."/>
            <person name="Sharon I."/>
            <person name="Castelle C.J."/>
            <person name="Probst A.J."/>
            <person name="Thomas B.C."/>
            <person name="Singh A."/>
            <person name="Wilkins M.J."/>
            <person name="Karaoz U."/>
            <person name="Brodie E.L."/>
            <person name="Williams K.H."/>
            <person name="Hubbard S.S."/>
            <person name="Banfield J.F."/>
        </authorList>
    </citation>
    <scope>NUCLEOTIDE SEQUENCE [LARGE SCALE GENOMIC DNA]</scope>
</reference>
<comment type="caution">
    <text evidence="1">The sequence shown here is derived from an EMBL/GenBank/DDBJ whole genome shotgun (WGS) entry which is preliminary data.</text>
</comment>
<evidence type="ECO:0008006" key="3">
    <source>
        <dbReference type="Google" id="ProtNLM"/>
    </source>
</evidence>
<dbReference type="EMBL" id="MFCV01000044">
    <property type="protein sequence ID" value="OGE30752.1"/>
    <property type="molecule type" value="Genomic_DNA"/>
</dbReference>
<dbReference type="STRING" id="1797768.A3C59_03490"/>
<dbReference type="Gene3D" id="2.60.40.10">
    <property type="entry name" value="Immunoglobulins"/>
    <property type="match status" value="1"/>
</dbReference>
<gene>
    <name evidence="1" type="ORF">A3C59_03490</name>
</gene>
<dbReference type="InterPro" id="IPR013783">
    <property type="entry name" value="Ig-like_fold"/>
</dbReference>
<sequence>MKLLLLILILGTAVFGGIYYYNNYYQKLETPFSKGPITLPPKTLRLDISEPAEDSLVFQSEITLSGKTTPLVRVLISAENKDLLTKSEADGVFSAVLNLAEGVNTITTTVFDESGDTRSVERIVFYSKEKI</sequence>